<dbReference type="CDD" id="cd00038">
    <property type="entry name" value="CAP_ED"/>
    <property type="match status" value="1"/>
</dbReference>
<dbReference type="SUPFAM" id="SSF51206">
    <property type="entry name" value="cAMP-binding domain-like"/>
    <property type="match status" value="1"/>
</dbReference>
<organism evidence="5 6">
    <name type="scientific">Parasporobacterium paucivorans DSM 15970</name>
    <dbReference type="NCBI Taxonomy" id="1122934"/>
    <lineage>
        <taxon>Bacteria</taxon>
        <taxon>Bacillati</taxon>
        <taxon>Bacillota</taxon>
        <taxon>Clostridia</taxon>
        <taxon>Lachnospirales</taxon>
        <taxon>Lachnospiraceae</taxon>
        <taxon>Parasporobacterium</taxon>
    </lineage>
</organism>
<accession>A0A1M6GZA3</accession>
<dbReference type="EMBL" id="FQYT01000013">
    <property type="protein sequence ID" value="SHJ15257.1"/>
    <property type="molecule type" value="Genomic_DNA"/>
</dbReference>
<keyword evidence="6" id="KW-1185">Reference proteome</keyword>
<dbReference type="SUPFAM" id="SSF46785">
    <property type="entry name" value="Winged helix' DNA-binding domain"/>
    <property type="match status" value="1"/>
</dbReference>
<keyword evidence="1" id="KW-0805">Transcription regulation</keyword>
<dbReference type="Proteomes" id="UP000184342">
    <property type="component" value="Unassembled WGS sequence"/>
</dbReference>
<dbReference type="OrthoDB" id="9774616at2"/>
<dbReference type="InterPro" id="IPR012318">
    <property type="entry name" value="HTH_CRP"/>
</dbReference>
<keyword evidence="3" id="KW-0804">Transcription</keyword>
<dbReference type="GO" id="GO:0006355">
    <property type="term" value="P:regulation of DNA-templated transcription"/>
    <property type="evidence" value="ECO:0007669"/>
    <property type="project" value="InterPro"/>
</dbReference>
<keyword evidence="2" id="KW-0238">DNA-binding</keyword>
<name>A0A1M6GZA3_9FIRM</name>
<evidence type="ECO:0000313" key="5">
    <source>
        <dbReference type="EMBL" id="SHJ15257.1"/>
    </source>
</evidence>
<dbReference type="Gene3D" id="2.60.120.10">
    <property type="entry name" value="Jelly Rolls"/>
    <property type="match status" value="1"/>
</dbReference>
<dbReference type="STRING" id="1122934.SAMN02745691_01437"/>
<feature type="domain" description="HTH crp-type" evidence="4">
    <location>
        <begin position="154"/>
        <end position="221"/>
    </location>
</feature>
<dbReference type="InterPro" id="IPR036390">
    <property type="entry name" value="WH_DNA-bd_sf"/>
</dbReference>
<keyword evidence="5" id="KW-0808">Transferase</keyword>
<dbReference type="RefSeq" id="WP_073993675.1">
    <property type="nucleotide sequence ID" value="NZ_FQYT01000013.1"/>
</dbReference>
<dbReference type="AlphaFoldDB" id="A0A1M6GZA3"/>
<gene>
    <name evidence="5" type="ORF">SAMN02745691_01437</name>
</gene>
<evidence type="ECO:0000259" key="4">
    <source>
        <dbReference type="PROSITE" id="PS51063"/>
    </source>
</evidence>
<dbReference type="Pfam" id="PF13545">
    <property type="entry name" value="HTH_Crp_2"/>
    <property type="match status" value="1"/>
</dbReference>
<evidence type="ECO:0000256" key="1">
    <source>
        <dbReference type="ARBA" id="ARBA00023015"/>
    </source>
</evidence>
<dbReference type="InterPro" id="IPR018490">
    <property type="entry name" value="cNMP-bd_dom_sf"/>
</dbReference>
<dbReference type="InterPro" id="IPR014710">
    <property type="entry name" value="RmlC-like_jellyroll"/>
</dbReference>
<protein>
    <submittedName>
        <fullName evidence="5">cAMP-binding domain of CRP or a regulatory subunit of cAMP-dependent protein kinases</fullName>
    </submittedName>
</protein>
<evidence type="ECO:0000256" key="2">
    <source>
        <dbReference type="ARBA" id="ARBA00023125"/>
    </source>
</evidence>
<evidence type="ECO:0000256" key="3">
    <source>
        <dbReference type="ARBA" id="ARBA00023163"/>
    </source>
</evidence>
<proteinExistence type="predicted"/>
<dbReference type="PROSITE" id="PS51063">
    <property type="entry name" value="HTH_CRP_2"/>
    <property type="match status" value="1"/>
</dbReference>
<dbReference type="GO" id="GO:0016301">
    <property type="term" value="F:kinase activity"/>
    <property type="evidence" value="ECO:0007669"/>
    <property type="project" value="UniProtKB-KW"/>
</dbReference>
<keyword evidence="5" id="KW-0418">Kinase</keyword>
<evidence type="ECO:0000313" key="6">
    <source>
        <dbReference type="Proteomes" id="UP000184342"/>
    </source>
</evidence>
<dbReference type="Pfam" id="PF00027">
    <property type="entry name" value="cNMP_binding"/>
    <property type="match status" value="1"/>
</dbReference>
<sequence>MDLIISVLADSKIFQGISKETIRKNFSSFSGNIKSYQKGEIFVSEDDFQNFIGIILEGEFCVTKMYLDGSQFLLQKAGPSYAVGVDIVFTRTQISPYSVSATEDSKIFLLPNDVIRTPGKIDEKFRLIILENILTIISHENMRKYNTLELLAKKSLRDKAITYLLRQKKKYNSSTFTIPLNREQLAEYLCVNRSALSHELSLMQKDGLIRYTKNTFTILAP</sequence>
<dbReference type="InterPro" id="IPR000595">
    <property type="entry name" value="cNMP-bd_dom"/>
</dbReference>
<dbReference type="GO" id="GO:0003677">
    <property type="term" value="F:DNA binding"/>
    <property type="evidence" value="ECO:0007669"/>
    <property type="project" value="UniProtKB-KW"/>
</dbReference>
<reference evidence="5 6" key="1">
    <citation type="submission" date="2016-11" db="EMBL/GenBank/DDBJ databases">
        <authorList>
            <person name="Jaros S."/>
            <person name="Januszkiewicz K."/>
            <person name="Wedrychowicz H."/>
        </authorList>
    </citation>
    <scope>NUCLEOTIDE SEQUENCE [LARGE SCALE GENOMIC DNA]</scope>
    <source>
        <strain evidence="5 6">DSM 15970</strain>
    </source>
</reference>